<dbReference type="Gene3D" id="2.40.70.10">
    <property type="entry name" value="Acid Proteases"/>
    <property type="match status" value="1"/>
</dbReference>
<evidence type="ECO:0000313" key="4">
    <source>
        <dbReference type="Proteomes" id="UP001235939"/>
    </source>
</evidence>
<feature type="compositionally biased region" description="Polar residues" evidence="1">
    <location>
        <begin position="1518"/>
        <end position="1541"/>
    </location>
</feature>
<feature type="region of interest" description="Disordered" evidence="1">
    <location>
        <begin position="1516"/>
        <end position="1542"/>
    </location>
</feature>
<dbReference type="EMBL" id="CP092863">
    <property type="protein sequence ID" value="UYV60976.1"/>
    <property type="molecule type" value="Genomic_DNA"/>
</dbReference>
<feature type="region of interest" description="Disordered" evidence="1">
    <location>
        <begin position="1701"/>
        <end position="1797"/>
    </location>
</feature>
<name>A0ABY6JY45_9ARAC</name>
<sequence>MELLGGPAYLRHRIQTAAWTDPPQSYIHGQTSDTNSYPAWTDPPQPYIYGQTSAWNFLEVQHSRDIGYKQLLGLTHLNPTSMRYMETSEALHWTQQQQQKIDLDPELYTPKIENIAVIEISMETSEALHWTQQQQKIDMDPELYTPKIEKIAVIEICTETSEALHWTQQQQKIDMDPELYTPKIENIAVIEMCTRINEVDRIIEVDRIREVGGCRKKECRVEQGRDGLRSRRLISRTVGDHALSTADMLLLLLLSALLLQGKWDPEVKALLMFEALSPEVRLSLEEMGIRNDSSFKSIASKLNILYPKKARGIRECLKLIEGLKQRVGESPMVFKERFLAIRDKVEYSFDDSLVFEIFLENVLDKYREAIVRSEAKSIDKAVSVMATEDSVEHRCSFMKGVYSVEGVEEINSIKSEMNMLSASVNRMKHENEQCIADLRGEVEKLTKLLGEIRLSPPECSLGHIASDCSRQSSMFFNRNTLDNAEIVNIRSYGGNQFRNLPIVKVNINGNMWHLLYDTGSQVSIIDSEKCKVLKENWDDALKTLRIVSVTGQEQTLTRVKTCRVGNENGIELGEIRFWLMSLGDKGYDGILGINDIRRLNIQLPPVRERCNMISLKPEDHDYVDLSCVASEHRPMVSSFIDEKSVRRIENEAVKLPPTEFNRSCECSAGSVNSFRKPTWAERLRVMRKAKETVRQFMSGNSAKKLMNSRPPYSRSFDRGDLVMLAVPKTEGYSNVYGPFRVEARVSDVNFRVRGVTMHDVKVVHVDRMKAFRNRPRESKPSKPNACRDGNLILLMTGGWCQRFVYNYEQPGGAPPPSAQAPPLSSQATPPSSAHQPRVQYAAEQYKEFNREYDFDGDKPPRTRQSFFESPQIPSSPSSSPSFTFDDVYKQFLKNVPAPETNWFNRQPRIVQSLLVVSRFNLRGIPGIMETGVLLGIPILNLYRGKTITRLSKTGRTTRFKTTGNLNKTLGKAINLNKTIGSLNRTIGKTINLNKTIGKTPNPKITLGKIPNLNRTIGRTPNLNKTLGKTTNPKITLGKIPNFNRTIGKTINLNRTIGRTIRFYTIGNHNRIAGSQNRTTNGKLQLHNSREDRTPHYNSSHASTHTYKTMTSHTTPHKPTGTASERSEQIRSLATNGTVPRMLLSSIATLSIGSFHPLTLPLGAASTQPAANLAVGDLPVDEDGDEIPGRAGKDYPTLHVIPKTSFSCTGRAQGYYADTETSCQIAIWWNRNQLFIDLTCYLIFCQPNFLDKSRKAIHKCVSRCWRSSAWSRVYRCDQKYFLIPVASLKTKKWAFKAKKVINKSVSISLSLSLNANTILEPLYEGFYRREIEDAVVFPANREDILEYLSPEQSSALKEFLDKGIAHVGDKDFDLGKMLSDFRAECEIKRDDTQWDSSDTDNVMHLCQYGGVQSSFLCPNGTIFSQDKFSCQWCSAHQPRVQYAAEQYKEFNREYDFDGDKPPRTRQSFFESPQIPSSPSSSPSFTFDDVYKQFLKNVPAPETNWFNRQPRIVQIQPQRNSWDNGNWSPSWNTNSQPVQRQDYNTPQQNWQNNQVQHNWQPQQNTWQSNQPQQNYWQPQQNNWQNNQPQQNNWQNNQHQQDNWQNTQSQQNNWQNNPPQDNTWQNTQPQQNTWQNTQPQQNTWQPEQNSWQPEQNNQWQAPAPQQPRRQNTALQQQPRQHAYIQDDDQPYNAAQVYWDSVREVRTDQKPRDQWNGAQDVRPRPTPAPYQPPPVAPPTQPRRQPARRPASSQRRQPAQSSRQAPPHRPPPVAAAPAHRPPPVASNIPDNRGSSYPLTLPVGAASTQPAANLAVGDLPVDEDGDEIPGRAGKDYPTLHVIPKTSFSCSGRAQGYYADTETSCQVLFFLLNPRSSLNSYKIAKQNEHYNGSNLRQKRHLLLLLLLSCPMKSLRCLHTSLSQQCSLSWMCKAAALGLCQFSVVVVVSNEEPQMFPYISITAMFSILGV</sequence>
<organism evidence="3 4">
    <name type="scientific">Cordylochernes scorpioides</name>
    <dbReference type="NCBI Taxonomy" id="51811"/>
    <lineage>
        <taxon>Eukaryota</taxon>
        <taxon>Metazoa</taxon>
        <taxon>Ecdysozoa</taxon>
        <taxon>Arthropoda</taxon>
        <taxon>Chelicerata</taxon>
        <taxon>Arachnida</taxon>
        <taxon>Pseudoscorpiones</taxon>
        <taxon>Cheliferoidea</taxon>
        <taxon>Chernetidae</taxon>
        <taxon>Cordylochernes</taxon>
    </lineage>
</organism>
<feature type="region of interest" description="Disordered" evidence="1">
    <location>
        <begin position="853"/>
        <end position="879"/>
    </location>
</feature>
<accession>A0ABY6JY45</accession>
<feature type="compositionally biased region" description="Polar residues" evidence="1">
    <location>
        <begin position="1783"/>
        <end position="1792"/>
    </location>
</feature>
<gene>
    <name evidence="3" type="ORF">LAZ67_1002973</name>
</gene>
<feature type="domain" description="Integrase p58-like C-terminal" evidence="2">
    <location>
        <begin position="737"/>
        <end position="769"/>
    </location>
</feature>
<feature type="compositionally biased region" description="Low complexity" evidence="1">
    <location>
        <begin position="1466"/>
        <end position="1481"/>
    </location>
</feature>
<feature type="region of interest" description="Disordered" evidence="1">
    <location>
        <begin position="1089"/>
        <end position="1127"/>
    </location>
</feature>
<dbReference type="InterPro" id="IPR021109">
    <property type="entry name" value="Peptidase_aspartic_dom_sf"/>
</dbReference>
<evidence type="ECO:0000256" key="1">
    <source>
        <dbReference type="SAM" id="MobiDB-lite"/>
    </source>
</evidence>
<feature type="region of interest" description="Disordered" evidence="1">
    <location>
        <begin position="1458"/>
        <end position="1481"/>
    </location>
</feature>
<dbReference type="PANTHER" id="PTHR22933">
    <property type="entry name" value="FI18007P1-RELATED"/>
    <property type="match status" value="1"/>
</dbReference>
<dbReference type="SUPFAM" id="SSF50630">
    <property type="entry name" value="Acid proteases"/>
    <property type="match status" value="1"/>
</dbReference>
<proteinExistence type="predicted"/>
<feature type="region of interest" description="Disordered" evidence="1">
    <location>
        <begin position="811"/>
        <end position="838"/>
    </location>
</feature>
<reference evidence="3 4" key="1">
    <citation type="submission" date="2022-01" db="EMBL/GenBank/DDBJ databases">
        <title>A chromosomal length assembly of Cordylochernes scorpioides.</title>
        <authorList>
            <person name="Zeh D."/>
            <person name="Zeh J."/>
        </authorList>
    </citation>
    <scope>NUCLEOTIDE SEQUENCE [LARGE SCALE GENOMIC DNA]</scope>
    <source>
        <strain evidence="3">IN4F17</strain>
        <tissue evidence="3">Whole Body</tissue>
    </source>
</reference>
<feature type="compositionally biased region" description="Pro residues" evidence="1">
    <location>
        <begin position="1720"/>
        <end position="1736"/>
    </location>
</feature>
<feature type="compositionally biased region" description="Low complexity" evidence="1">
    <location>
        <begin position="1103"/>
        <end position="1113"/>
    </location>
</feature>
<keyword evidence="4" id="KW-1185">Reference proteome</keyword>
<dbReference type="InterPro" id="IPR052976">
    <property type="entry name" value="Scoloptoxin-like"/>
</dbReference>
<feature type="compositionally biased region" description="Low complexity" evidence="1">
    <location>
        <begin position="1737"/>
        <end position="1760"/>
    </location>
</feature>
<evidence type="ECO:0000313" key="3">
    <source>
        <dbReference type="EMBL" id="UYV60976.1"/>
    </source>
</evidence>
<dbReference type="PANTHER" id="PTHR22933:SF43">
    <property type="entry name" value="LP10131P"/>
    <property type="match status" value="1"/>
</dbReference>
<dbReference type="InterPro" id="IPR054465">
    <property type="entry name" value="Integrase_p58-like_C"/>
</dbReference>
<feature type="compositionally biased region" description="Low complexity" evidence="1">
    <location>
        <begin position="865"/>
        <end position="879"/>
    </location>
</feature>
<feature type="compositionally biased region" description="Low complexity" evidence="1">
    <location>
        <begin position="820"/>
        <end position="833"/>
    </location>
</feature>
<protein>
    <recommendedName>
        <fullName evidence="2">Integrase p58-like C-terminal domain-containing protein</fullName>
    </recommendedName>
</protein>
<dbReference type="Proteomes" id="UP001235939">
    <property type="component" value="Chromosome 01"/>
</dbReference>
<feature type="compositionally biased region" description="Low complexity" evidence="1">
    <location>
        <begin position="1556"/>
        <end position="1667"/>
    </location>
</feature>
<dbReference type="Pfam" id="PF22938">
    <property type="entry name" value="Integrase_p58_C"/>
    <property type="match status" value="1"/>
</dbReference>
<feature type="compositionally biased region" description="Pro residues" evidence="1">
    <location>
        <begin position="1762"/>
        <end position="1779"/>
    </location>
</feature>
<evidence type="ECO:0000259" key="2">
    <source>
        <dbReference type="Pfam" id="PF22938"/>
    </source>
</evidence>
<feature type="region of interest" description="Disordered" evidence="1">
    <location>
        <begin position="1556"/>
        <end position="1688"/>
    </location>
</feature>